<dbReference type="Proteomes" id="UP000598996">
    <property type="component" value="Unassembled WGS sequence"/>
</dbReference>
<name>A0ABS1W1A7_9ACTN</name>
<dbReference type="PANTHER" id="PTHR33164">
    <property type="entry name" value="TRANSCRIPTIONAL REGULATOR, MARR FAMILY"/>
    <property type="match status" value="1"/>
</dbReference>
<dbReference type="Pfam" id="PF12802">
    <property type="entry name" value="MarR_2"/>
    <property type="match status" value="1"/>
</dbReference>
<organism evidence="2 3">
    <name type="scientific">Paractinoplanes lichenicola</name>
    <dbReference type="NCBI Taxonomy" id="2802976"/>
    <lineage>
        <taxon>Bacteria</taxon>
        <taxon>Bacillati</taxon>
        <taxon>Actinomycetota</taxon>
        <taxon>Actinomycetes</taxon>
        <taxon>Micromonosporales</taxon>
        <taxon>Micromonosporaceae</taxon>
        <taxon>Paractinoplanes</taxon>
    </lineage>
</organism>
<keyword evidence="3" id="KW-1185">Reference proteome</keyword>
<protein>
    <submittedName>
        <fullName evidence="2">MarR family transcriptional regulator</fullName>
    </submittedName>
</protein>
<dbReference type="SUPFAM" id="SSF46785">
    <property type="entry name" value="Winged helix' DNA-binding domain"/>
    <property type="match status" value="1"/>
</dbReference>
<dbReference type="PROSITE" id="PS50995">
    <property type="entry name" value="HTH_MARR_2"/>
    <property type="match status" value="1"/>
</dbReference>
<dbReference type="InterPro" id="IPR036388">
    <property type="entry name" value="WH-like_DNA-bd_sf"/>
</dbReference>
<evidence type="ECO:0000313" key="2">
    <source>
        <dbReference type="EMBL" id="MBL7260519.1"/>
    </source>
</evidence>
<comment type="caution">
    <text evidence="2">The sequence shown here is derived from an EMBL/GenBank/DDBJ whole genome shotgun (WGS) entry which is preliminary data.</text>
</comment>
<feature type="domain" description="HTH marR-type" evidence="1">
    <location>
        <begin position="1"/>
        <end position="132"/>
    </location>
</feature>
<dbReference type="Gene3D" id="1.10.10.10">
    <property type="entry name" value="Winged helix-like DNA-binding domain superfamily/Winged helix DNA-binding domain"/>
    <property type="match status" value="1"/>
</dbReference>
<sequence length="156" mass="17318">MEDFGDVLVWLAVVIQRRYAEICGEHDLTPAQAQLLCSIKDRPLRMAELAGSLGMAKNALSQLVDRIERRGLVQRDSPEIDRRVIVLAVTPEGKKIAEALYADVSRRLPDIADNLEPDLRQTLRTAAVQITNRYIPRLADGSTGMLTPATNAAEKR</sequence>
<dbReference type="InterPro" id="IPR039422">
    <property type="entry name" value="MarR/SlyA-like"/>
</dbReference>
<dbReference type="InterPro" id="IPR036390">
    <property type="entry name" value="WH_DNA-bd_sf"/>
</dbReference>
<dbReference type="PANTHER" id="PTHR33164:SF107">
    <property type="entry name" value="TRANSCRIPTIONAL REGULATORY PROTEIN"/>
    <property type="match status" value="1"/>
</dbReference>
<accession>A0ABS1W1A7</accession>
<dbReference type="EMBL" id="JAENHO010000014">
    <property type="protein sequence ID" value="MBL7260519.1"/>
    <property type="molecule type" value="Genomic_DNA"/>
</dbReference>
<dbReference type="RefSeq" id="WP_202997238.1">
    <property type="nucleotide sequence ID" value="NZ_JAENHO010000014.1"/>
</dbReference>
<evidence type="ECO:0000259" key="1">
    <source>
        <dbReference type="PROSITE" id="PS50995"/>
    </source>
</evidence>
<reference evidence="2 3" key="1">
    <citation type="submission" date="2021-01" db="EMBL/GenBank/DDBJ databases">
        <title>Actinoplanes sp. nov. LDG1-01 isolated from lichen.</title>
        <authorList>
            <person name="Saeng-In P."/>
            <person name="Phongsopitanun W."/>
            <person name="Kanchanasin P."/>
            <person name="Yuki M."/>
            <person name="Kudo T."/>
            <person name="Ohkuma M."/>
            <person name="Tanasupawat S."/>
        </authorList>
    </citation>
    <scope>NUCLEOTIDE SEQUENCE [LARGE SCALE GENOMIC DNA]</scope>
    <source>
        <strain evidence="2 3">LDG1-01</strain>
    </source>
</reference>
<proteinExistence type="predicted"/>
<evidence type="ECO:0000313" key="3">
    <source>
        <dbReference type="Proteomes" id="UP000598996"/>
    </source>
</evidence>
<dbReference type="PRINTS" id="PR00598">
    <property type="entry name" value="HTHMARR"/>
</dbReference>
<dbReference type="InterPro" id="IPR000835">
    <property type="entry name" value="HTH_MarR-typ"/>
</dbReference>
<dbReference type="SMART" id="SM00347">
    <property type="entry name" value="HTH_MARR"/>
    <property type="match status" value="1"/>
</dbReference>
<gene>
    <name evidence="2" type="ORF">JKJ07_40120</name>
</gene>